<evidence type="ECO:0000313" key="1">
    <source>
        <dbReference type="EMBL" id="KAH3665646.1"/>
    </source>
</evidence>
<evidence type="ECO:0000313" key="2">
    <source>
        <dbReference type="Proteomes" id="UP000769157"/>
    </source>
</evidence>
<protein>
    <submittedName>
        <fullName evidence="1">Uncharacterized protein</fullName>
    </submittedName>
</protein>
<dbReference type="AlphaFoldDB" id="A0A9P8T587"/>
<dbReference type="RefSeq" id="XP_046060850.1">
    <property type="nucleotide sequence ID" value="XM_046204847.1"/>
</dbReference>
<keyword evidence="2" id="KW-1185">Reference proteome</keyword>
<organism evidence="1 2">
    <name type="scientific">Ogataea philodendri</name>
    <dbReference type="NCBI Taxonomy" id="1378263"/>
    <lineage>
        <taxon>Eukaryota</taxon>
        <taxon>Fungi</taxon>
        <taxon>Dikarya</taxon>
        <taxon>Ascomycota</taxon>
        <taxon>Saccharomycotina</taxon>
        <taxon>Pichiomycetes</taxon>
        <taxon>Pichiales</taxon>
        <taxon>Pichiaceae</taxon>
        <taxon>Ogataea</taxon>
    </lineage>
</organism>
<gene>
    <name evidence="1" type="ORF">OGAPHI_003834</name>
</gene>
<reference evidence="1" key="2">
    <citation type="submission" date="2021-01" db="EMBL/GenBank/DDBJ databases">
        <authorList>
            <person name="Schikora-Tamarit M.A."/>
        </authorList>
    </citation>
    <scope>NUCLEOTIDE SEQUENCE</scope>
    <source>
        <strain evidence="1">CBS6075</strain>
    </source>
</reference>
<name>A0A9P8T587_9ASCO</name>
<comment type="caution">
    <text evidence="1">The sequence shown here is derived from an EMBL/GenBank/DDBJ whole genome shotgun (WGS) entry which is preliminary data.</text>
</comment>
<dbReference type="GeneID" id="70235799"/>
<dbReference type="Proteomes" id="UP000769157">
    <property type="component" value="Unassembled WGS sequence"/>
</dbReference>
<reference evidence="1" key="1">
    <citation type="journal article" date="2021" name="Open Biol.">
        <title>Shared evolutionary footprints suggest mitochondrial oxidative damage underlies multiple complex I losses in fungi.</title>
        <authorList>
            <person name="Schikora-Tamarit M.A."/>
            <person name="Marcet-Houben M."/>
            <person name="Nosek J."/>
            <person name="Gabaldon T."/>
        </authorList>
    </citation>
    <scope>NUCLEOTIDE SEQUENCE</scope>
    <source>
        <strain evidence="1">CBS6075</strain>
    </source>
</reference>
<accession>A0A9P8T587</accession>
<dbReference type="EMBL" id="JAEUBE010000295">
    <property type="protein sequence ID" value="KAH3665646.1"/>
    <property type="molecule type" value="Genomic_DNA"/>
</dbReference>
<proteinExistence type="predicted"/>
<sequence length="165" mass="18157">MPMLDKAFCLIEAELKQPVTLSLFGWPSGPMMVTVFLNWSSSLGVSRFELFLSLLVIARSTLSRVADELEITSAKSVTLILDLSLSVLSKWTRICSRIRSPTLVMPISFRAFLSSWGSNSVLILFETNRSKYSSHSTVSKYCSSSNRSVSVKASDFCVGASSLLV</sequence>